<gene>
    <name evidence="1" type="ORF">CRH10_03310</name>
</gene>
<sequence length="206" mass="23707">MADILLEPLPTEWVGRAINPDFRPMVWLSNQYQRKREKKDTLAFAQEAFRRFYREPIPPQLAPEAYESLLRFYHGADPPGRSGGKGSGSGELAMDFACDADYLTAAFQQAYRIDLTAERIHWWRFLALLRGLPEETTMAKIMSWRTMDTSGMEGRQRQQYEDLKETFALPKELRHTRTAVTVADHNAAFLQRLRHGDDEEVSAPNG</sequence>
<evidence type="ECO:0008006" key="3">
    <source>
        <dbReference type="Google" id="ProtNLM"/>
    </source>
</evidence>
<reference evidence="1 2" key="1">
    <citation type="submission" date="2017-10" db="EMBL/GenBank/DDBJ databases">
        <title>Complete Genome Sequence of Faecalibacterium prausnitzii isolated from the gut of healthy adult Indian.</title>
        <authorList>
            <person name="Bag S."/>
            <person name="Ghosh T.S."/>
            <person name="Das B."/>
        </authorList>
    </citation>
    <scope>NUCLEOTIDE SEQUENCE [LARGE SCALE GENOMIC DNA]</scope>
    <source>
        <strain evidence="1 2">Indica</strain>
    </source>
</reference>
<organism evidence="1 2">
    <name type="scientific">Faecalibacterium prausnitzii</name>
    <dbReference type="NCBI Taxonomy" id="853"/>
    <lineage>
        <taxon>Bacteria</taxon>
        <taxon>Bacillati</taxon>
        <taxon>Bacillota</taxon>
        <taxon>Clostridia</taxon>
        <taxon>Eubacteriales</taxon>
        <taxon>Oscillospiraceae</taxon>
        <taxon>Faecalibacterium</taxon>
    </lineage>
</organism>
<dbReference type="RefSeq" id="WP_098922823.1">
    <property type="nucleotide sequence ID" value="NZ_CP023819.1"/>
</dbReference>
<dbReference type="InterPro" id="IPR009660">
    <property type="entry name" value="Phage_A500_Gp15"/>
</dbReference>
<evidence type="ECO:0000313" key="2">
    <source>
        <dbReference type="Proteomes" id="UP000223709"/>
    </source>
</evidence>
<evidence type="ECO:0000313" key="1">
    <source>
        <dbReference type="EMBL" id="ATL89408.1"/>
    </source>
</evidence>
<dbReference type="Pfam" id="PF06854">
    <property type="entry name" value="Phage_Gp15"/>
    <property type="match status" value="1"/>
</dbReference>
<dbReference type="EMBL" id="CP023819">
    <property type="protein sequence ID" value="ATL89408.1"/>
    <property type="molecule type" value="Genomic_DNA"/>
</dbReference>
<proteinExistence type="predicted"/>
<accession>A0A291T8I2</accession>
<dbReference type="Proteomes" id="UP000223709">
    <property type="component" value="Chromosome"/>
</dbReference>
<dbReference type="AlphaFoldDB" id="A0A291T8I2"/>
<protein>
    <recommendedName>
        <fullName evidence="3">Bacteriophage Gp15 protein</fullName>
    </recommendedName>
</protein>
<name>A0A291T8I2_9FIRM</name>